<dbReference type="PROSITE" id="PS50994">
    <property type="entry name" value="INTEGRASE"/>
    <property type="match status" value="1"/>
</dbReference>
<dbReference type="SUPFAM" id="SSF53098">
    <property type="entry name" value="Ribonuclease H-like"/>
    <property type="match status" value="1"/>
</dbReference>
<dbReference type="PANTHER" id="PTHR10948:SF23">
    <property type="entry name" value="TRANSPOSASE INSI FOR INSERTION SEQUENCE ELEMENT IS30A-RELATED"/>
    <property type="match status" value="1"/>
</dbReference>
<dbReference type="Gene3D" id="3.30.420.10">
    <property type="entry name" value="Ribonuclease H-like superfamily/Ribonuclease H"/>
    <property type="match status" value="1"/>
</dbReference>
<dbReference type="InterPro" id="IPR025246">
    <property type="entry name" value="IS30-like_HTH"/>
</dbReference>
<dbReference type="AlphaFoldDB" id="C9MUD5"/>
<organism evidence="7 8">
    <name type="scientific">Leptotrichia hofstadii F0254</name>
    <dbReference type="NCBI Taxonomy" id="634994"/>
    <lineage>
        <taxon>Bacteria</taxon>
        <taxon>Fusobacteriati</taxon>
        <taxon>Fusobacteriota</taxon>
        <taxon>Fusobacteriia</taxon>
        <taxon>Fusobacteriales</taxon>
        <taxon>Leptotrichiaceae</taxon>
        <taxon>Leptotrichia</taxon>
    </lineage>
</organism>
<dbReference type="PANTHER" id="PTHR10948">
    <property type="entry name" value="TRANSPOSASE"/>
    <property type="match status" value="1"/>
</dbReference>
<dbReference type="GO" id="GO:0006313">
    <property type="term" value="P:DNA transposition"/>
    <property type="evidence" value="ECO:0007669"/>
    <property type="project" value="InterPro"/>
</dbReference>
<gene>
    <name evidence="7" type="ORF">GCWU000323_00154</name>
</gene>
<comment type="function">
    <text evidence="1">Required for the transposition of the insertion element.</text>
</comment>
<dbReference type="InterPro" id="IPR053392">
    <property type="entry name" value="Transposase_IS30-like"/>
</dbReference>
<evidence type="ECO:0000256" key="5">
    <source>
        <dbReference type="ARBA" id="ARBA00023172"/>
    </source>
</evidence>
<protein>
    <submittedName>
        <fullName evidence="7">Integrase core domain protein</fullName>
    </submittedName>
</protein>
<dbReference type="GO" id="GO:0004803">
    <property type="term" value="F:transposase activity"/>
    <property type="evidence" value="ECO:0007669"/>
    <property type="project" value="InterPro"/>
</dbReference>
<accession>C9MUD5</accession>
<evidence type="ECO:0000313" key="8">
    <source>
        <dbReference type="Proteomes" id="UP000006233"/>
    </source>
</evidence>
<dbReference type="NCBIfam" id="NF033563">
    <property type="entry name" value="transpos_IS30"/>
    <property type="match status" value="1"/>
</dbReference>
<dbReference type="RefSeq" id="WP_006803490.1">
    <property type="nucleotide sequence ID" value="NZ_GG700632.1"/>
</dbReference>
<evidence type="ECO:0000256" key="4">
    <source>
        <dbReference type="ARBA" id="ARBA00023125"/>
    </source>
</evidence>
<evidence type="ECO:0000256" key="2">
    <source>
        <dbReference type="ARBA" id="ARBA00006363"/>
    </source>
</evidence>
<evidence type="ECO:0000256" key="1">
    <source>
        <dbReference type="ARBA" id="ARBA00002190"/>
    </source>
</evidence>
<dbReference type="GO" id="GO:0015074">
    <property type="term" value="P:DNA integration"/>
    <property type="evidence" value="ECO:0007669"/>
    <property type="project" value="InterPro"/>
</dbReference>
<feature type="domain" description="Integrase catalytic" evidence="6">
    <location>
        <begin position="39"/>
        <end position="200"/>
    </location>
</feature>
<evidence type="ECO:0000313" key="7">
    <source>
        <dbReference type="EMBL" id="EEX75555.1"/>
    </source>
</evidence>
<dbReference type="PROSITE" id="PS01043">
    <property type="entry name" value="TRANSPOSASE_IS30"/>
    <property type="match status" value="1"/>
</dbReference>
<evidence type="ECO:0000256" key="3">
    <source>
        <dbReference type="ARBA" id="ARBA00022578"/>
    </source>
</evidence>
<dbReference type="InterPro" id="IPR051917">
    <property type="entry name" value="Transposase-Integrase"/>
</dbReference>
<dbReference type="InterPro" id="IPR001598">
    <property type="entry name" value="Transposase_IS30_CS"/>
</dbReference>
<keyword evidence="3" id="KW-0815">Transposition</keyword>
<dbReference type="eggNOG" id="COG2826">
    <property type="taxonomic scope" value="Bacteria"/>
</dbReference>
<dbReference type="GO" id="GO:0003677">
    <property type="term" value="F:DNA binding"/>
    <property type="evidence" value="ECO:0007669"/>
    <property type="project" value="UniProtKB-KW"/>
</dbReference>
<dbReference type="InterPro" id="IPR036397">
    <property type="entry name" value="RNaseH_sf"/>
</dbReference>
<dbReference type="EMBL" id="ACVB02000006">
    <property type="protein sequence ID" value="EEX75555.1"/>
    <property type="molecule type" value="Genomic_DNA"/>
</dbReference>
<name>C9MUD5_9FUSO</name>
<reference evidence="7 8" key="1">
    <citation type="submission" date="2009-09" db="EMBL/GenBank/DDBJ databases">
        <authorList>
            <person name="Weinstock G."/>
            <person name="Sodergren E."/>
            <person name="Clifton S."/>
            <person name="Fulton L."/>
            <person name="Fulton B."/>
            <person name="Courtney L."/>
            <person name="Fronick C."/>
            <person name="Harrison M."/>
            <person name="Strong C."/>
            <person name="Farmer C."/>
            <person name="Delahaunty K."/>
            <person name="Markovic C."/>
            <person name="Hall O."/>
            <person name="Minx P."/>
            <person name="Tomlinson C."/>
            <person name="Mitreva M."/>
            <person name="Nelson J."/>
            <person name="Hou S."/>
            <person name="Wollam A."/>
            <person name="Pepin K.H."/>
            <person name="Johnson M."/>
            <person name="Bhonagiri V."/>
            <person name="Nash W.E."/>
            <person name="Warren W."/>
            <person name="Chinwalla A."/>
            <person name="Mardis E.R."/>
            <person name="Wilson R.K."/>
        </authorList>
    </citation>
    <scope>NUCLEOTIDE SEQUENCE [LARGE SCALE GENOMIC DNA]</scope>
    <source>
        <strain evidence="7 8">F0254</strain>
    </source>
</reference>
<dbReference type="HOGENOM" id="CLU_035706_4_0_0"/>
<dbReference type="Proteomes" id="UP000006233">
    <property type="component" value="Unassembled WGS sequence"/>
</dbReference>
<proteinExistence type="inferred from homology"/>
<dbReference type="Pfam" id="PF13936">
    <property type="entry name" value="HTH_38"/>
    <property type="match status" value="1"/>
</dbReference>
<dbReference type="InterPro" id="IPR012337">
    <property type="entry name" value="RNaseH-like_sf"/>
</dbReference>
<comment type="caution">
    <text evidence="7">The sequence shown here is derived from an EMBL/GenBank/DDBJ whole genome shotgun (WGS) entry which is preliminary data.</text>
</comment>
<keyword evidence="5" id="KW-0233">DNA recombination</keyword>
<comment type="similarity">
    <text evidence="2">Belongs to the transposase IS30 family.</text>
</comment>
<evidence type="ECO:0000259" key="6">
    <source>
        <dbReference type="PROSITE" id="PS50994"/>
    </source>
</evidence>
<keyword evidence="4" id="KW-0238">DNA-binding</keyword>
<sequence>MSHKYFTINERNKLEVLLKGNYKISKIVKILNRHRTTIYREIKRISGEYSSENAQENTNTKSANKGRNSKITVELKTRFYVAIKMKNRSKSSMPEAIRQLAANILEEAFRTFTSDRGKEFSCWEEVEKLGIEFYFANPYCSWQRGCNENSNGLLREFYPKKTDISKTDTEDLIRTLMLINSRPRKCLNYATLFEKFLHEISKKNW</sequence>
<dbReference type="InterPro" id="IPR001584">
    <property type="entry name" value="Integrase_cat-core"/>
</dbReference>
<dbReference type="GO" id="GO:0005829">
    <property type="term" value="C:cytosol"/>
    <property type="evidence" value="ECO:0007669"/>
    <property type="project" value="TreeGrafter"/>
</dbReference>